<reference evidence="1" key="1">
    <citation type="submission" date="2014-02" db="EMBL/GenBank/DDBJ databases">
        <title>Expanding our view of genomic diversity in Candidatus Accumulibacter clades.</title>
        <authorList>
            <person name="Skennerton C.T."/>
            <person name="Barr J.J."/>
            <person name="Slater F.R."/>
            <person name="Bond P.L."/>
            <person name="Tyson G.W."/>
        </authorList>
    </citation>
    <scope>NUCLEOTIDE SEQUENCE [LARGE SCALE GENOMIC DNA]</scope>
</reference>
<protein>
    <recommendedName>
        <fullName evidence="3">Toluene tolerance protein</fullName>
    </recommendedName>
</protein>
<evidence type="ECO:0000313" key="1">
    <source>
        <dbReference type="EMBL" id="EXI69553.1"/>
    </source>
</evidence>
<organism evidence="1 2">
    <name type="scientific">Candidatus Accumulibacter adjunctus</name>
    <dbReference type="NCBI Taxonomy" id="1454001"/>
    <lineage>
        <taxon>Bacteria</taxon>
        <taxon>Pseudomonadati</taxon>
        <taxon>Pseudomonadota</taxon>
        <taxon>Betaproteobacteria</taxon>
        <taxon>Candidatus Accumulibacter</taxon>
    </lineage>
</organism>
<gene>
    <name evidence="1" type="ORF">AW08_00046</name>
</gene>
<accession>A0A011MI15</accession>
<keyword evidence="2" id="KW-1185">Reference proteome</keyword>
<dbReference type="EMBL" id="JFAX01000001">
    <property type="protein sequence ID" value="EXI69553.1"/>
    <property type="molecule type" value="Genomic_DNA"/>
</dbReference>
<dbReference type="InterPro" id="IPR011009">
    <property type="entry name" value="Kinase-like_dom_sf"/>
</dbReference>
<dbReference type="SUPFAM" id="SSF56112">
    <property type="entry name" value="Protein kinase-like (PK-like)"/>
    <property type="match status" value="1"/>
</dbReference>
<evidence type="ECO:0000313" key="2">
    <source>
        <dbReference type="Proteomes" id="UP000020218"/>
    </source>
</evidence>
<dbReference type="Proteomes" id="UP000020218">
    <property type="component" value="Unassembled WGS sequence"/>
</dbReference>
<dbReference type="AlphaFoldDB" id="A0A011MI15"/>
<evidence type="ECO:0008006" key="3">
    <source>
        <dbReference type="Google" id="ProtNLM"/>
    </source>
</evidence>
<comment type="caution">
    <text evidence="1">The sequence shown here is derived from an EMBL/GenBank/DDBJ whole genome shotgun (WGS) entry which is preliminary data.</text>
</comment>
<sequence>MKRITADEYQRLRAGAEVLEADSFGDKVLRLADGTILKLFRRKRLLSSAAWYPYARRFADNAVAMRRRGIAVPEIIDVMRIPSVARDAVHYQPLPGVSLRQLLRAGVDAKRRQALRSAFTRFVIELHEKGIYFRSLHLGNVLHLPDGRFGLIDIADARLRPWRLSRHLRRRNLRLLLAAAGESDLVDTAAVLAGCRTESP</sequence>
<proteinExistence type="predicted"/>
<dbReference type="STRING" id="1454001.AW08_00046"/>
<name>A0A011MI15_9PROT</name>
<dbReference type="Gene3D" id="1.10.510.10">
    <property type="entry name" value="Transferase(Phosphotransferase) domain 1"/>
    <property type="match status" value="1"/>
</dbReference>
<dbReference type="PATRIC" id="fig|1454001.3.peg.225"/>